<dbReference type="Proteomes" id="UP001373714">
    <property type="component" value="Unassembled WGS sequence"/>
</dbReference>
<dbReference type="AlphaFoldDB" id="A0AAV9UL54"/>
<keyword evidence="3" id="KW-1185">Reference proteome</keyword>
<protein>
    <submittedName>
        <fullName evidence="2">Uncharacterized protein</fullName>
    </submittedName>
</protein>
<evidence type="ECO:0000313" key="2">
    <source>
        <dbReference type="EMBL" id="KAK6341894.1"/>
    </source>
</evidence>
<comment type="caution">
    <text evidence="2">The sequence shown here is derived from an EMBL/GenBank/DDBJ whole genome shotgun (WGS) entry which is preliminary data.</text>
</comment>
<proteinExistence type="predicted"/>
<evidence type="ECO:0000313" key="3">
    <source>
        <dbReference type="Proteomes" id="UP001373714"/>
    </source>
</evidence>
<feature type="compositionally biased region" description="Gly residues" evidence="1">
    <location>
        <begin position="67"/>
        <end position="86"/>
    </location>
</feature>
<organism evidence="2 3">
    <name type="scientific">Orbilia blumenaviensis</name>
    <dbReference type="NCBI Taxonomy" id="1796055"/>
    <lineage>
        <taxon>Eukaryota</taxon>
        <taxon>Fungi</taxon>
        <taxon>Dikarya</taxon>
        <taxon>Ascomycota</taxon>
        <taxon>Pezizomycotina</taxon>
        <taxon>Orbiliomycetes</taxon>
        <taxon>Orbiliales</taxon>
        <taxon>Orbiliaceae</taxon>
        <taxon>Orbilia</taxon>
    </lineage>
</organism>
<feature type="region of interest" description="Disordered" evidence="1">
    <location>
        <begin position="61"/>
        <end position="112"/>
    </location>
</feature>
<gene>
    <name evidence="2" type="ORF">TWF730_001380</name>
</gene>
<sequence length="112" mass="11336">MSNPPKQYLSSGQVMQSPPLTARITRFSETAIQFIGLYFVTLLSFDSYASAESSSFATHNNAALQGNGAGSGGSGFGGGSGGGSGGRSDPRGPGRRLGTIDAVRAPECGSCQ</sequence>
<name>A0AAV9UL54_9PEZI</name>
<dbReference type="EMBL" id="JAVHNS010000010">
    <property type="protein sequence ID" value="KAK6341894.1"/>
    <property type="molecule type" value="Genomic_DNA"/>
</dbReference>
<dbReference type="Pfam" id="PF10961">
    <property type="entry name" value="SelK_SelG"/>
    <property type="match status" value="1"/>
</dbReference>
<reference evidence="2 3" key="1">
    <citation type="submission" date="2019-10" db="EMBL/GenBank/DDBJ databases">
        <authorList>
            <person name="Palmer J.M."/>
        </authorList>
    </citation>
    <scope>NUCLEOTIDE SEQUENCE [LARGE SCALE GENOMIC DNA]</scope>
    <source>
        <strain evidence="2 3">TWF730</strain>
    </source>
</reference>
<accession>A0AAV9UL54</accession>
<dbReference type="InterPro" id="IPR024491">
    <property type="entry name" value="Se_SelK/SelG"/>
</dbReference>
<evidence type="ECO:0000256" key="1">
    <source>
        <dbReference type="SAM" id="MobiDB-lite"/>
    </source>
</evidence>